<name>A0A8H4QWY8_9AGAR</name>
<organism evidence="3 4">
    <name type="scientific">Agrocybe pediades</name>
    <dbReference type="NCBI Taxonomy" id="84607"/>
    <lineage>
        <taxon>Eukaryota</taxon>
        <taxon>Fungi</taxon>
        <taxon>Dikarya</taxon>
        <taxon>Basidiomycota</taxon>
        <taxon>Agaricomycotina</taxon>
        <taxon>Agaricomycetes</taxon>
        <taxon>Agaricomycetidae</taxon>
        <taxon>Agaricales</taxon>
        <taxon>Agaricineae</taxon>
        <taxon>Strophariaceae</taxon>
        <taxon>Agrocybe</taxon>
    </lineage>
</organism>
<protein>
    <submittedName>
        <fullName evidence="3">Uncharacterized protein</fullName>
    </submittedName>
</protein>
<dbReference type="Proteomes" id="UP000521872">
    <property type="component" value="Unassembled WGS sequence"/>
</dbReference>
<evidence type="ECO:0000256" key="1">
    <source>
        <dbReference type="SAM" id="MobiDB-lite"/>
    </source>
</evidence>
<keyword evidence="4" id="KW-1185">Reference proteome</keyword>
<evidence type="ECO:0000313" key="3">
    <source>
        <dbReference type="EMBL" id="KAF4618291.1"/>
    </source>
</evidence>
<keyword evidence="2" id="KW-1133">Transmembrane helix</keyword>
<gene>
    <name evidence="3" type="ORF">D9613_011647</name>
</gene>
<keyword evidence="2" id="KW-0472">Membrane</keyword>
<keyword evidence="2" id="KW-0812">Transmembrane</keyword>
<feature type="region of interest" description="Disordered" evidence="1">
    <location>
        <begin position="403"/>
        <end position="443"/>
    </location>
</feature>
<sequence length="443" mass="47813">MSESMVLRPAVIVDDRDEYITYAGRHWKQAESASALKQTLTVLDSEDLSAAAANQQTALRNCLNVSAVQGASDVTLYGVLEGELEMRYSPGDNGTLSSALVVPPENAGASLAGHELLRLNASSRDSLHTGGLAVCPKKGKLNVDYLTYTPTSDTPINGRDIIVDDRYEGVRYAGSWEKRSARLVMGTGYDGTMTSTNRKGDAMRFEFFGSSVAVYGILNQVEGELVVDFAVDGRMGDRVVLFDGSQEVGNASRWTFNKPLWEVEEMAPGHHALYVELRSVSGSQVLNLDSIIYTSSVDSISQTLPGSTDPWARPPSSSFESTASSKAATMGTIVGVLLGLLFGCLFCAVLYRRCSSFPVQTPPPPAPSSLSALMANGNGDASANRYSGTRGMRSGLEMAEVDRYRHGLPEYDPEAGIANPPPPYRPKEEEEEEEEVGQVQGRR</sequence>
<evidence type="ECO:0000313" key="4">
    <source>
        <dbReference type="Proteomes" id="UP000521872"/>
    </source>
</evidence>
<reference evidence="3 4" key="1">
    <citation type="submission" date="2019-12" db="EMBL/GenBank/DDBJ databases">
        <authorList>
            <person name="Floudas D."/>
            <person name="Bentzer J."/>
            <person name="Ahren D."/>
            <person name="Johansson T."/>
            <person name="Persson P."/>
            <person name="Tunlid A."/>
        </authorList>
    </citation>
    <scope>NUCLEOTIDE SEQUENCE [LARGE SCALE GENOMIC DNA]</scope>
    <source>
        <strain evidence="3 4">CBS 102.39</strain>
    </source>
</reference>
<evidence type="ECO:0000256" key="2">
    <source>
        <dbReference type="SAM" id="Phobius"/>
    </source>
</evidence>
<comment type="caution">
    <text evidence="3">The sequence shown here is derived from an EMBL/GenBank/DDBJ whole genome shotgun (WGS) entry which is preliminary data.</text>
</comment>
<proteinExistence type="predicted"/>
<dbReference type="EMBL" id="JAACJL010000018">
    <property type="protein sequence ID" value="KAF4618291.1"/>
    <property type="molecule type" value="Genomic_DNA"/>
</dbReference>
<dbReference type="Gene3D" id="2.60.120.260">
    <property type="entry name" value="Galactose-binding domain-like"/>
    <property type="match status" value="1"/>
</dbReference>
<accession>A0A8H4QWY8</accession>
<feature type="transmembrane region" description="Helical" evidence="2">
    <location>
        <begin position="327"/>
        <end position="351"/>
    </location>
</feature>
<dbReference type="AlphaFoldDB" id="A0A8H4QWY8"/>